<dbReference type="GO" id="GO:0006508">
    <property type="term" value="P:proteolysis"/>
    <property type="evidence" value="ECO:0007669"/>
    <property type="project" value="UniProtKB-KW"/>
</dbReference>
<evidence type="ECO:0000313" key="3">
    <source>
        <dbReference type="EMBL" id="SVB02619.1"/>
    </source>
</evidence>
<dbReference type="InterPro" id="IPR009003">
    <property type="entry name" value="Peptidase_S1_PA"/>
</dbReference>
<dbReference type="SUPFAM" id="SSF50494">
    <property type="entry name" value="Trypsin-like serine proteases"/>
    <property type="match status" value="1"/>
</dbReference>
<dbReference type="AlphaFoldDB" id="A0A382AMK1"/>
<dbReference type="EMBL" id="UINC01025988">
    <property type="protein sequence ID" value="SVB02619.1"/>
    <property type="molecule type" value="Genomic_DNA"/>
</dbReference>
<sequence length="379" mass="40462">MIFRTTTSSVVLALCATMTSAIPIQQGTADTQKAIAEERLSVIVQAVQKVSPSVASVVVSGIQRVPIFNDPFYRDFFGLGPATTRRFTVQSGSAVMISSAGEFLTNQHVVGGADTIRLLLPNGESRLAEVIGTSPELDVALLKCNPEGMEPAQLGAAKNLLVGEWLVAVGYPVGGRRGLTEESRVRPTVTVGVVSALERSFVPSTRQQTRSSLFYPDMIQTDAAINPGNSGGPLANASGEVVGINTFILSDTGGSQGLGFAIPIERALKAADEIRTYGRVRRVNFSGLQFYRSISDEKAASIGLEEGQGLMVADPGIAGEAGLRRDDVILDVDRKSVRNFDDAQLALVPRFVGDQVTLGVWRNESRIELQLVLTEAQDQ</sequence>
<keyword evidence="2" id="KW-0378">Hydrolase</keyword>
<dbReference type="PRINTS" id="PR00834">
    <property type="entry name" value="PROTEASES2C"/>
</dbReference>
<proteinExistence type="predicted"/>
<dbReference type="InterPro" id="IPR036034">
    <property type="entry name" value="PDZ_sf"/>
</dbReference>
<organism evidence="3">
    <name type="scientific">marine metagenome</name>
    <dbReference type="NCBI Taxonomy" id="408172"/>
    <lineage>
        <taxon>unclassified sequences</taxon>
        <taxon>metagenomes</taxon>
        <taxon>ecological metagenomes</taxon>
    </lineage>
</organism>
<dbReference type="Gene3D" id="2.30.42.10">
    <property type="match status" value="1"/>
</dbReference>
<dbReference type="SUPFAM" id="SSF50156">
    <property type="entry name" value="PDZ domain-like"/>
    <property type="match status" value="1"/>
</dbReference>
<protein>
    <recommendedName>
        <fullName evidence="4">PDZ domain-containing protein</fullName>
    </recommendedName>
</protein>
<evidence type="ECO:0000256" key="2">
    <source>
        <dbReference type="ARBA" id="ARBA00022801"/>
    </source>
</evidence>
<name>A0A382AMK1_9ZZZZ</name>
<accession>A0A382AMK1</accession>
<dbReference type="Pfam" id="PF13365">
    <property type="entry name" value="Trypsin_2"/>
    <property type="match status" value="1"/>
</dbReference>
<dbReference type="InterPro" id="IPR001940">
    <property type="entry name" value="Peptidase_S1C"/>
</dbReference>
<dbReference type="InterPro" id="IPR051201">
    <property type="entry name" value="Chloro_Bact_Ser_Proteases"/>
</dbReference>
<dbReference type="PANTHER" id="PTHR43343:SF3">
    <property type="entry name" value="PROTEASE DO-LIKE 8, CHLOROPLASTIC"/>
    <property type="match status" value="1"/>
</dbReference>
<reference evidence="3" key="1">
    <citation type="submission" date="2018-05" db="EMBL/GenBank/DDBJ databases">
        <authorList>
            <person name="Lanie J.A."/>
            <person name="Ng W.-L."/>
            <person name="Kazmierczak K.M."/>
            <person name="Andrzejewski T.M."/>
            <person name="Davidsen T.M."/>
            <person name="Wayne K.J."/>
            <person name="Tettelin H."/>
            <person name="Glass J.I."/>
            <person name="Rusch D."/>
            <person name="Podicherti R."/>
            <person name="Tsui H.-C.T."/>
            <person name="Winkler M.E."/>
        </authorList>
    </citation>
    <scope>NUCLEOTIDE SEQUENCE</scope>
</reference>
<keyword evidence="1" id="KW-0645">Protease</keyword>
<dbReference type="PANTHER" id="PTHR43343">
    <property type="entry name" value="PEPTIDASE S12"/>
    <property type="match status" value="1"/>
</dbReference>
<dbReference type="GO" id="GO:0004252">
    <property type="term" value="F:serine-type endopeptidase activity"/>
    <property type="evidence" value="ECO:0007669"/>
    <property type="project" value="InterPro"/>
</dbReference>
<evidence type="ECO:0000256" key="1">
    <source>
        <dbReference type="ARBA" id="ARBA00022670"/>
    </source>
</evidence>
<evidence type="ECO:0008006" key="4">
    <source>
        <dbReference type="Google" id="ProtNLM"/>
    </source>
</evidence>
<gene>
    <name evidence="3" type="ORF">METZ01_LOCUS155473</name>
</gene>
<dbReference type="Gene3D" id="2.40.10.120">
    <property type="match status" value="1"/>
</dbReference>